<keyword evidence="4 8" id="KW-0285">Flavoprotein</keyword>
<comment type="caution">
    <text evidence="9">The sequence shown here is derived from an EMBL/GenBank/DDBJ whole genome shotgun (WGS) entry which is preliminary data.</text>
</comment>
<reference evidence="9 10" key="1">
    <citation type="submission" date="2014-06" db="EMBL/GenBank/DDBJ databases">
        <title>Helicobacter pullorum isolates in fresh chicken meat - phenotypic and genotypic features.</title>
        <authorList>
            <person name="Borges V."/>
            <person name="Santos A."/>
            <person name="Correia C.B."/>
            <person name="Saraiva M."/>
            <person name="Menard A."/>
            <person name="Vieira L."/>
            <person name="Sampaio D.A."/>
            <person name="Gomes J.P."/>
            <person name="Oleastro M."/>
        </authorList>
    </citation>
    <scope>NUCLEOTIDE SEQUENCE [LARGE SCALE GENOMIC DNA]</scope>
    <source>
        <strain evidence="9 10">229334/12</strain>
    </source>
</reference>
<protein>
    <recommendedName>
        <fullName evidence="8">Flavodoxin</fullName>
    </recommendedName>
</protein>
<evidence type="ECO:0000256" key="5">
    <source>
        <dbReference type="ARBA" id="ARBA00022643"/>
    </source>
</evidence>
<proteinExistence type="inferred from homology"/>
<gene>
    <name evidence="9" type="ORF">HPU229334_11920</name>
</gene>
<dbReference type="OrthoDB" id="359268at2"/>
<dbReference type="GeneID" id="93196293"/>
<dbReference type="InterPro" id="IPR001094">
    <property type="entry name" value="Flavdoxin-like"/>
</dbReference>
<name>A0A0N1EAA3_9HELI</name>
<dbReference type="InterPro" id="IPR010086">
    <property type="entry name" value="Flavodoxin_lc"/>
</dbReference>
<dbReference type="PANTHER" id="PTHR42809:SF1">
    <property type="entry name" value="FLAVODOXIN 1"/>
    <property type="match status" value="1"/>
</dbReference>
<dbReference type="Proteomes" id="UP000037997">
    <property type="component" value="Unassembled WGS sequence"/>
</dbReference>
<dbReference type="Gene3D" id="3.40.50.360">
    <property type="match status" value="1"/>
</dbReference>
<dbReference type="PROSITE" id="PS50902">
    <property type="entry name" value="FLAVODOXIN_LIKE"/>
    <property type="match status" value="1"/>
</dbReference>
<dbReference type="NCBIfam" id="NF006738">
    <property type="entry name" value="PRK09267.1-4"/>
    <property type="match status" value="1"/>
</dbReference>
<keyword evidence="3 8" id="KW-0813">Transport</keyword>
<evidence type="ECO:0000256" key="2">
    <source>
        <dbReference type="ARBA" id="ARBA00005267"/>
    </source>
</evidence>
<dbReference type="PANTHER" id="PTHR42809">
    <property type="entry name" value="FLAVODOXIN 2"/>
    <property type="match status" value="1"/>
</dbReference>
<sequence length="164" mass="18346">MEKIGLFYGSDSGNTQKVAEKIAQKLQNVEIFDVAKANKEELKGFKNLILATPTYGSGDIQGDWEDFLSSLKEEDFDGKVVALVGLGDQDTYGDTFCNGLYEIYKLLKNAKIIGQTSTKGYEYEDSDSVVDGKFVGLILDEDNQEDLTEQRIQEWCEEIKGQFA</sequence>
<evidence type="ECO:0000256" key="8">
    <source>
        <dbReference type="PIRNR" id="PIRNR038996"/>
    </source>
</evidence>
<dbReference type="STRING" id="35818.HPU229336_06255"/>
<evidence type="ECO:0000313" key="10">
    <source>
        <dbReference type="Proteomes" id="UP000037997"/>
    </source>
</evidence>
<dbReference type="InterPro" id="IPR050619">
    <property type="entry name" value="Flavodoxin"/>
</dbReference>
<evidence type="ECO:0000313" key="9">
    <source>
        <dbReference type="EMBL" id="KPH54957.1"/>
    </source>
</evidence>
<dbReference type="RefSeq" id="WP_005023386.1">
    <property type="nucleotide sequence ID" value="NZ_CABKNZ010000039.1"/>
</dbReference>
<dbReference type="NCBIfam" id="NF006739">
    <property type="entry name" value="PRK09267.1-5"/>
    <property type="match status" value="1"/>
</dbReference>
<evidence type="ECO:0000256" key="3">
    <source>
        <dbReference type="ARBA" id="ARBA00022448"/>
    </source>
</evidence>
<dbReference type="EMBL" id="JNOC01000079">
    <property type="protein sequence ID" value="KPH54957.1"/>
    <property type="molecule type" value="Genomic_DNA"/>
</dbReference>
<dbReference type="GO" id="GO:0010181">
    <property type="term" value="F:FMN binding"/>
    <property type="evidence" value="ECO:0007669"/>
    <property type="project" value="UniProtKB-UniRule"/>
</dbReference>
<dbReference type="Pfam" id="PF00258">
    <property type="entry name" value="Flavodoxin_1"/>
    <property type="match status" value="1"/>
</dbReference>
<dbReference type="NCBIfam" id="TIGR01752">
    <property type="entry name" value="flav_long"/>
    <property type="match status" value="1"/>
</dbReference>
<dbReference type="PATRIC" id="fig|35818.11.peg.2361"/>
<organism evidence="9 10">
    <name type="scientific">Helicobacter pullorum</name>
    <dbReference type="NCBI Taxonomy" id="35818"/>
    <lineage>
        <taxon>Bacteria</taxon>
        <taxon>Pseudomonadati</taxon>
        <taxon>Campylobacterota</taxon>
        <taxon>Epsilonproteobacteria</taxon>
        <taxon>Campylobacterales</taxon>
        <taxon>Helicobacteraceae</taxon>
        <taxon>Helicobacter</taxon>
    </lineage>
</organism>
<dbReference type="PROSITE" id="PS00201">
    <property type="entry name" value="FLAVODOXIN"/>
    <property type="match status" value="1"/>
</dbReference>
<dbReference type="GO" id="GO:0009055">
    <property type="term" value="F:electron transfer activity"/>
    <property type="evidence" value="ECO:0007669"/>
    <property type="project" value="UniProtKB-UniRule"/>
</dbReference>
<evidence type="ECO:0000256" key="1">
    <source>
        <dbReference type="ARBA" id="ARBA00001917"/>
    </source>
</evidence>
<dbReference type="InterPro" id="IPR029039">
    <property type="entry name" value="Flavoprotein-like_sf"/>
</dbReference>
<dbReference type="InterPro" id="IPR008254">
    <property type="entry name" value="Flavodoxin/NO_synth"/>
</dbReference>
<evidence type="ECO:0000256" key="7">
    <source>
        <dbReference type="ARBA" id="ARBA00023231"/>
    </source>
</evidence>
<dbReference type="PRINTS" id="PR00369">
    <property type="entry name" value="FLAVODOXIN"/>
</dbReference>
<keyword evidence="5 8" id="KW-0288">FMN</keyword>
<dbReference type="AlphaFoldDB" id="A0A0N1EAA3"/>
<comment type="similarity">
    <text evidence="2 8">Belongs to the flavodoxin family.</text>
</comment>
<dbReference type="PIRSF" id="PIRSF038996">
    <property type="entry name" value="FldA"/>
    <property type="match status" value="1"/>
</dbReference>
<keyword evidence="6 8" id="KW-0249">Electron transport</keyword>
<evidence type="ECO:0000256" key="6">
    <source>
        <dbReference type="ARBA" id="ARBA00022982"/>
    </source>
</evidence>
<evidence type="ECO:0000256" key="4">
    <source>
        <dbReference type="ARBA" id="ARBA00022630"/>
    </source>
</evidence>
<dbReference type="InterPro" id="IPR001226">
    <property type="entry name" value="Flavodoxin_CS"/>
</dbReference>
<accession>A0A0N1EAA3</accession>
<keyword evidence="7" id="KW-0535">Nitrogen fixation</keyword>
<comment type="function">
    <text evidence="8">Low-potential electron donor to a number of redox enzymes.</text>
</comment>
<dbReference type="SUPFAM" id="SSF52218">
    <property type="entry name" value="Flavoproteins"/>
    <property type="match status" value="1"/>
</dbReference>
<comment type="cofactor">
    <cofactor evidence="1 8">
        <name>FMN</name>
        <dbReference type="ChEBI" id="CHEBI:58210"/>
    </cofactor>
</comment>